<evidence type="ECO:0000313" key="1">
    <source>
        <dbReference type="EMBL" id="KAF4041618.1"/>
    </source>
</evidence>
<organism evidence="1 3">
    <name type="scientific">Phytophthora infestans</name>
    <name type="common">Potato late blight agent</name>
    <name type="synonym">Botrytis infestans</name>
    <dbReference type="NCBI Taxonomy" id="4787"/>
    <lineage>
        <taxon>Eukaryota</taxon>
        <taxon>Sar</taxon>
        <taxon>Stramenopiles</taxon>
        <taxon>Oomycota</taxon>
        <taxon>Peronosporomycetes</taxon>
        <taxon>Peronosporales</taxon>
        <taxon>Peronosporaceae</taxon>
        <taxon>Phytophthora</taxon>
    </lineage>
</organism>
<sequence length="119" mass="13217">MQEQSEACTVATRQADGCNRFLRVAFAGIELIDSASIALTRDKNNAADWYKVTNCTSRRRRRDTPPRNLDTRPNAMLAPGVCRRAEIGKPLGLTALHPTCPSFGHRRRSSVDNFLSRSG</sequence>
<dbReference type="AlphaFoldDB" id="A0A833T0Z2"/>
<dbReference type="EMBL" id="JAACNO010000560">
    <property type="protein sequence ID" value="KAF4146762.1"/>
    <property type="molecule type" value="Genomic_DNA"/>
</dbReference>
<protein>
    <submittedName>
        <fullName evidence="1">Uncharacterized protein</fullName>
    </submittedName>
</protein>
<dbReference type="Proteomes" id="UP000602510">
    <property type="component" value="Unassembled WGS sequence"/>
</dbReference>
<gene>
    <name evidence="1" type="ORF">GN244_ATG06131</name>
    <name evidence="2" type="ORF">GN958_ATG04016</name>
</gene>
<dbReference type="Proteomes" id="UP000704712">
    <property type="component" value="Unassembled WGS sequence"/>
</dbReference>
<comment type="caution">
    <text evidence="1">The sequence shown here is derived from an EMBL/GenBank/DDBJ whole genome shotgun (WGS) entry which is preliminary data.</text>
</comment>
<reference evidence="1" key="1">
    <citation type="submission" date="2020-04" db="EMBL/GenBank/DDBJ databases">
        <title>Hybrid Assembly of Korean Phytophthora infestans isolates.</title>
        <authorList>
            <person name="Prokchorchik M."/>
            <person name="Lee Y."/>
            <person name="Seo J."/>
            <person name="Cho J.-H."/>
            <person name="Park Y.-E."/>
            <person name="Jang D.-C."/>
            <person name="Im J.-S."/>
            <person name="Choi J.-G."/>
            <person name="Park H.-J."/>
            <person name="Lee G.-B."/>
            <person name="Lee Y.-G."/>
            <person name="Hong S.-Y."/>
            <person name="Cho K."/>
            <person name="Sohn K.H."/>
        </authorList>
    </citation>
    <scope>NUCLEOTIDE SEQUENCE</scope>
    <source>
        <strain evidence="1">KR_1_A1</strain>
        <strain evidence="2">KR_2_A2</strain>
    </source>
</reference>
<evidence type="ECO:0000313" key="3">
    <source>
        <dbReference type="Proteomes" id="UP000602510"/>
    </source>
</evidence>
<evidence type="ECO:0000313" key="2">
    <source>
        <dbReference type="EMBL" id="KAF4146762.1"/>
    </source>
</evidence>
<proteinExistence type="predicted"/>
<keyword evidence="3" id="KW-1185">Reference proteome</keyword>
<dbReference type="EMBL" id="WSZM01000117">
    <property type="protein sequence ID" value="KAF4041618.1"/>
    <property type="molecule type" value="Genomic_DNA"/>
</dbReference>
<accession>A0A833T0Z2</accession>
<name>A0A833T0Z2_PHYIN</name>